<dbReference type="PANTHER" id="PTHR23110:SF108">
    <property type="entry name" value="LD19131P"/>
    <property type="match status" value="1"/>
</dbReference>
<evidence type="ECO:0000256" key="1">
    <source>
        <dbReference type="ARBA" id="ARBA00004123"/>
    </source>
</evidence>
<dbReference type="InterPro" id="IPR009057">
    <property type="entry name" value="Homeodomain-like_sf"/>
</dbReference>
<keyword evidence="5" id="KW-1133">Transmembrane helix</keyword>
<organism evidence="7 8">
    <name type="scientific">Polypedilum vanderplanki</name>
    <name type="common">Sleeping chironomid midge</name>
    <dbReference type="NCBI Taxonomy" id="319348"/>
    <lineage>
        <taxon>Eukaryota</taxon>
        <taxon>Metazoa</taxon>
        <taxon>Ecdysozoa</taxon>
        <taxon>Arthropoda</taxon>
        <taxon>Hexapoda</taxon>
        <taxon>Insecta</taxon>
        <taxon>Pterygota</taxon>
        <taxon>Neoptera</taxon>
        <taxon>Endopterygota</taxon>
        <taxon>Diptera</taxon>
        <taxon>Nematocera</taxon>
        <taxon>Chironomoidea</taxon>
        <taxon>Chironomidae</taxon>
        <taxon>Chironominae</taxon>
        <taxon>Polypedilum</taxon>
        <taxon>Polypedilum</taxon>
    </lineage>
</organism>
<dbReference type="CDD" id="cd18315">
    <property type="entry name" value="BTB_POZ_BAB-like"/>
    <property type="match status" value="1"/>
</dbReference>
<dbReference type="InterPro" id="IPR051095">
    <property type="entry name" value="Dros_DevTransReg"/>
</dbReference>
<dbReference type="SUPFAM" id="SSF54695">
    <property type="entry name" value="POZ domain"/>
    <property type="match status" value="1"/>
</dbReference>
<dbReference type="InterPro" id="IPR011333">
    <property type="entry name" value="SKP1/BTB/POZ_sf"/>
</dbReference>
<dbReference type="Proteomes" id="UP001107558">
    <property type="component" value="Chromosome 1"/>
</dbReference>
<accession>A0A9J6CIM5</accession>
<evidence type="ECO:0000256" key="3">
    <source>
        <dbReference type="ARBA" id="ARBA00023242"/>
    </source>
</evidence>
<evidence type="ECO:0000256" key="5">
    <source>
        <dbReference type="SAM" id="Phobius"/>
    </source>
</evidence>
<evidence type="ECO:0000313" key="8">
    <source>
        <dbReference type="Proteomes" id="UP001107558"/>
    </source>
</evidence>
<evidence type="ECO:0000313" key="7">
    <source>
        <dbReference type="EMBL" id="KAG5682065.1"/>
    </source>
</evidence>
<dbReference type="EMBL" id="JADBJN010000001">
    <property type="protein sequence ID" value="KAG5682065.1"/>
    <property type="molecule type" value="Genomic_DNA"/>
</dbReference>
<dbReference type="Gene3D" id="2.60.120.200">
    <property type="match status" value="1"/>
</dbReference>
<dbReference type="SMART" id="SM00210">
    <property type="entry name" value="TSPN"/>
    <property type="match status" value="1"/>
</dbReference>
<dbReference type="Gene3D" id="3.30.710.10">
    <property type="entry name" value="Potassium Channel Kv1.1, Chain A"/>
    <property type="match status" value="1"/>
</dbReference>
<dbReference type="SUPFAM" id="SSF46689">
    <property type="entry name" value="Homeodomain-like"/>
    <property type="match status" value="1"/>
</dbReference>
<sequence>MQQFQIKWNNHLKIFSKALSKFFEDKKFLDVILVVENGNHIIQCHKMVLAACSTYFANIFKCNLLDDKNPVICLPSEIQLWEIQAILNYMYNGEVCISQDGLKSLVKCAELLQVKGLWRNEKIDNVNVTSTSTSTSTVNENTNELPNYSDMIIKTEIDIDDIENQKTGYYTHTFEKGSVENTTNNETNGEFSNSQLMRKETEKNLERTKKSLHKKDTAVTKNNSNAINCQKQFENIICSPILYWREQHDKEINEKKEMVDSQQERKPEDEIEKVEENDDDEEENELDENSSQHQILFSNEMMIDNDDECNLLIASVSGMSEESQQFSDDKKSSINGLYLRNPRGNQTRQYDVNSLYLALEDVRNGISIYRAAQSHHVPRKTLRNWMKRLHIKSKFPMPKQLAKAAERKKSVQMHTTSTIYFHATTLSVIILILLLSHRVYSQIGQTIKDSILEYDLLAAAISDVESINSGGVRYIEEVNGPAYYEFRSNANIRNPYKVIAPNTLKDFVLISTIKITNKSDGYLFSIVNSLDTTVQFGIKVSPMQRSYLNITLIYNDLQKATDSSVSFTLTHDSKNWINFAIQMIDERVSLYHNCLKIDERNISRQMLTFESASIFYLAQAGSYLKGKFEESPKKWLYPKVCYGEEKKKMR</sequence>
<feature type="compositionally biased region" description="Basic and acidic residues" evidence="4">
    <location>
        <begin position="256"/>
        <end position="268"/>
    </location>
</feature>
<dbReference type="AlphaFoldDB" id="A0A9J6CIM5"/>
<dbReference type="SUPFAM" id="SSF49899">
    <property type="entry name" value="Concanavalin A-like lectins/glucanases"/>
    <property type="match status" value="1"/>
</dbReference>
<dbReference type="PANTHER" id="PTHR23110">
    <property type="entry name" value="BTB DOMAIN TRANSCRIPTION FACTOR"/>
    <property type="match status" value="1"/>
</dbReference>
<keyword evidence="3" id="KW-0539">Nucleus</keyword>
<protein>
    <recommendedName>
        <fullName evidence="6">BTB domain-containing protein</fullName>
    </recommendedName>
</protein>
<evidence type="ECO:0000256" key="2">
    <source>
        <dbReference type="ARBA" id="ARBA00022737"/>
    </source>
</evidence>
<comment type="caution">
    <text evidence="7">The sequence shown here is derived from an EMBL/GenBank/DDBJ whole genome shotgun (WGS) entry which is preliminary data.</text>
</comment>
<keyword evidence="5" id="KW-0472">Membrane</keyword>
<dbReference type="Pfam" id="PF00651">
    <property type="entry name" value="BTB"/>
    <property type="match status" value="1"/>
</dbReference>
<name>A0A9J6CIM5_POLVA</name>
<keyword evidence="8" id="KW-1185">Reference proteome</keyword>
<dbReference type="InterPro" id="IPR007889">
    <property type="entry name" value="HTH_Psq"/>
</dbReference>
<feature type="region of interest" description="Disordered" evidence="4">
    <location>
        <begin position="256"/>
        <end position="293"/>
    </location>
</feature>
<dbReference type="Pfam" id="PF05225">
    <property type="entry name" value="HTH_psq"/>
    <property type="match status" value="1"/>
</dbReference>
<evidence type="ECO:0000259" key="6">
    <source>
        <dbReference type="PROSITE" id="PS50097"/>
    </source>
</evidence>
<dbReference type="InterPro" id="IPR048287">
    <property type="entry name" value="TSPN-like_N"/>
</dbReference>
<dbReference type="GO" id="GO:0006357">
    <property type="term" value="P:regulation of transcription by RNA polymerase II"/>
    <property type="evidence" value="ECO:0007669"/>
    <property type="project" value="TreeGrafter"/>
</dbReference>
<reference evidence="7" key="1">
    <citation type="submission" date="2021-03" db="EMBL/GenBank/DDBJ databases">
        <title>Chromosome level genome of the anhydrobiotic midge Polypedilum vanderplanki.</title>
        <authorList>
            <person name="Yoshida Y."/>
            <person name="Kikawada T."/>
            <person name="Gusev O."/>
        </authorList>
    </citation>
    <scope>NUCLEOTIDE SEQUENCE</scope>
    <source>
        <strain evidence="7">NIAS01</strain>
        <tissue evidence="7">Whole body or cell culture</tissue>
    </source>
</reference>
<dbReference type="OrthoDB" id="7790938at2759"/>
<proteinExistence type="predicted"/>
<keyword evidence="2" id="KW-0677">Repeat</keyword>
<dbReference type="GO" id="GO:0005634">
    <property type="term" value="C:nucleus"/>
    <property type="evidence" value="ECO:0007669"/>
    <property type="project" value="UniProtKB-SubCell"/>
</dbReference>
<comment type="subcellular location">
    <subcellularLocation>
        <location evidence="1">Nucleus</location>
    </subcellularLocation>
</comment>
<feature type="domain" description="BTB" evidence="6">
    <location>
        <begin position="29"/>
        <end position="99"/>
    </location>
</feature>
<dbReference type="InterPro" id="IPR013320">
    <property type="entry name" value="ConA-like_dom_sf"/>
</dbReference>
<feature type="transmembrane region" description="Helical" evidence="5">
    <location>
        <begin position="419"/>
        <end position="440"/>
    </location>
</feature>
<dbReference type="SMART" id="SM00225">
    <property type="entry name" value="BTB"/>
    <property type="match status" value="1"/>
</dbReference>
<dbReference type="GO" id="GO:0003677">
    <property type="term" value="F:DNA binding"/>
    <property type="evidence" value="ECO:0007669"/>
    <property type="project" value="InterPro"/>
</dbReference>
<evidence type="ECO:0000256" key="4">
    <source>
        <dbReference type="SAM" id="MobiDB-lite"/>
    </source>
</evidence>
<keyword evidence="5" id="KW-0812">Transmembrane</keyword>
<gene>
    <name evidence="7" type="ORF">PVAND_011448</name>
</gene>
<feature type="compositionally biased region" description="Acidic residues" evidence="4">
    <location>
        <begin position="269"/>
        <end position="288"/>
    </location>
</feature>
<dbReference type="InterPro" id="IPR000210">
    <property type="entry name" value="BTB/POZ_dom"/>
</dbReference>
<dbReference type="PROSITE" id="PS50097">
    <property type="entry name" value="BTB"/>
    <property type="match status" value="1"/>
</dbReference>
<dbReference type="Gene3D" id="1.10.10.60">
    <property type="entry name" value="Homeodomain-like"/>
    <property type="match status" value="1"/>
</dbReference>